<dbReference type="EMBL" id="BMAW01111437">
    <property type="protein sequence ID" value="GFT47965.1"/>
    <property type="molecule type" value="Genomic_DNA"/>
</dbReference>
<comment type="caution">
    <text evidence="1">The sequence shown here is derived from an EMBL/GenBank/DDBJ whole genome shotgun (WGS) entry which is preliminary data.</text>
</comment>
<dbReference type="Proteomes" id="UP000887013">
    <property type="component" value="Unassembled WGS sequence"/>
</dbReference>
<protein>
    <submittedName>
        <fullName evidence="1">Uncharacterized protein</fullName>
    </submittedName>
</protein>
<sequence>MKFGVFVFKEFLKKIHSADKAIDCVTKSFFNITFTSWGKVNWNFGCQTVCGLKRFFFQTLFVQKAIQ</sequence>
<organism evidence="1 2">
    <name type="scientific">Nephila pilipes</name>
    <name type="common">Giant wood spider</name>
    <name type="synonym">Nephila maculata</name>
    <dbReference type="NCBI Taxonomy" id="299642"/>
    <lineage>
        <taxon>Eukaryota</taxon>
        <taxon>Metazoa</taxon>
        <taxon>Ecdysozoa</taxon>
        <taxon>Arthropoda</taxon>
        <taxon>Chelicerata</taxon>
        <taxon>Arachnida</taxon>
        <taxon>Araneae</taxon>
        <taxon>Araneomorphae</taxon>
        <taxon>Entelegynae</taxon>
        <taxon>Araneoidea</taxon>
        <taxon>Nephilidae</taxon>
        <taxon>Nephila</taxon>
    </lineage>
</organism>
<proteinExistence type="predicted"/>
<accession>A0A8X6P390</accession>
<dbReference type="AlphaFoldDB" id="A0A8X6P390"/>
<gene>
    <name evidence="1" type="ORF">NPIL_10681</name>
</gene>
<keyword evidence="2" id="KW-1185">Reference proteome</keyword>
<evidence type="ECO:0000313" key="2">
    <source>
        <dbReference type="Proteomes" id="UP000887013"/>
    </source>
</evidence>
<name>A0A8X6P390_NEPPI</name>
<evidence type="ECO:0000313" key="1">
    <source>
        <dbReference type="EMBL" id="GFT47965.1"/>
    </source>
</evidence>
<reference evidence="1" key="1">
    <citation type="submission" date="2020-08" db="EMBL/GenBank/DDBJ databases">
        <title>Multicomponent nature underlies the extraordinary mechanical properties of spider dragline silk.</title>
        <authorList>
            <person name="Kono N."/>
            <person name="Nakamura H."/>
            <person name="Mori M."/>
            <person name="Yoshida Y."/>
            <person name="Ohtoshi R."/>
            <person name="Malay A.D."/>
            <person name="Moran D.A.P."/>
            <person name="Tomita M."/>
            <person name="Numata K."/>
            <person name="Arakawa K."/>
        </authorList>
    </citation>
    <scope>NUCLEOTIDE SEQUENCE</scope>
</reference>